<feature type="compositionally biased region" description="Basic and acidic residues" evidence="1">
    <location>
        <begin position="71"/>
        <end position="82"/>
    </location>
</feature>
<name>A0A6G7VCI5_9GAMM</name>
<dbReference type="GO" id="GO:0009306">
    <property type="term" value="P:protein secretion"/>
    <property type="evidence" value="ECO:0007669"/>
    <property type="project" value="InterPro"/>
</dbReference>
<protein>
    <submittedName>
        <fullName evidence="3">EscU/YscU/HrcU family type III secretion system export apparatus switch protein</fullName>
    </submittedName>
</protein>
<evidence type="ECO:0000313" key="4">
    <source>
        <dbReference type="Proteomes" id="UP000502699"/>
    </source>
</evidence>
<keyword evidence="2" id="KW-1133">Transmembrane helix</keyword>
<evidence type="ECO:0000313" key="3">
    <source>
        <dbReference type="EMBL" id="QIK37769.1"/>
    </source>
</evidence>
<accession>A0A6G7VCI5</accession>
<keyword evidence="2" id="KW-0472">Membrane</keyword>
<sequence length="93" mass="10960">MLYQLIRDHLPNLVRLPHCGLGCISPLLWRLLFDLMLLASLGFIIIAVADFVFQRFQFMKEMRMTKQEIKQKYKEMEGDPRTRRSRASTGNCI</sequence>
<dbReference type="EMBL" id="CP048029">
    <property type="protein sequence ID" value="QIK37769.1"/>
    <property type="molecule type" value="Genomic_DNA"/>
</dbReference>
<dbReference type="Gene3D" id="6.10.250.2080">
    <property type="match status" value="1"/>
</dbReference>
<evidence type="ECO:0000256" key="2">
    <source>
        <dbReference type="SAM" id="Phobius"/>
    </source>
</evidence>
<dbReference type="InterPro" id="IPR006135">
    <property type="entry name" value="T3SS_substrate_exporter"/>
</dbReference>
<feature type="transmembrane region" description="Helical" evidence="2">
    <location>
        <begin position="35"/>
        <end position="53"/>
    </location>
</feature>
<dbReference type="Proteomes" id="UP000502699">
    <property type="component" value="Chromosome"/>
</dbReference>
<organism evidence="3 4">
    <name type="scientific">Caldichromatium japonicum</name>
    <dbReference type="NCBI Taxonomy" id="2699430"/>
    <lineage>
        <taxon>Bacteria</taxon>
        <taxon>Pseudomonadati</taxon>
        <taxon>Pseudomonadota</taxon>
        <taxon>Gammaproteobacteria</taxon>
        <taxon>Chromatiales</taxon>
        <taxon>Chromatiaceae</taxon>
        <taxon>Caldichromatium</taxon>
    </lineage>
</organism>
<evidence type="ECO:0000256" key="1">
    <source>
        <dbReference type="SAM" id="MobiDB-lite"/>
    </source>
</evidence>
<dbReference type="PANTHER" id="PTHR30531:SF14">
    <property type="entry name" value="SURFACE PRESENTATION OF ANTIGENS PROTEIN SPAS"/>
    <property type="match status" value="1"/>
</dbReference>
<keyword evidence="2" id="KW-0812">Transmembrane</keyword>
<dbReference type="RefSeq" id="WP_166270531.1">
    <property type="nucleotide sequence ID" value="NZ_CP048029.1"/>
</dbReference>
<dbReference type="PRINTS" id="PR00950">
    <property type="entry name" value="TYPE3IMSPROT"/>
</dbReference>
<feature type="region of interest" description="Disordered" evidence="1">
    <location>
        <begin position="71"/>
        <end position="93"/>
    </location>
</feature>
<keyword evidence="4" id="KW-1185">Reference proteome</keyword>
<dbReference type="KEGG" id="cjap:GWK36_06975"/>
<dbReference type="Pfam" id="PF01312">
    <property type="entry name" value="Bac_export_2"/>
    <property type="match status" value="1"/>
</dbReference>
<dbReference type="AlphaFoldDB" id="A0A6G7VCI5"/>
<reference evidence="4" key="1">
    <citation type="submission" date="2020-01" db="EMBL/GenBank/DDBJ databases">
        <title>Caldichromatium gen. nov., sp. nov., a thermophilic purple sulfur bacterium member of the family Chromatiaceae isolated from Nakabusa hot spring, Japan.</title>
        <authorList>
            <person name="Saini M.K."/>
            <person name="Hanada S."/>
            <person name="Tank M."/>
        </authorList>
    </citation>
    <scope>NUCLEOTIDE SEQUENCE [LARGE SCALE GENOMIC DNA]</scope>
    <source>
        <strain evidence="4">No.7</strain>
    </source>
</reference>
<proteinExistence type="predicted"/>
<gene>
    <name evidence="3" type="ORF">GWK36_06975</name>
</gene>
<dbReference type="GO" id="GO:0005886">
    <property type="term" value="C:plasma membrane"/>
    <property type="evidence" value="ECO:0007669"/>
    <property type="project" value="TreeGrafter"/>
</dbReference>
<dbReference type="PANTHER" id="PTHR30531">
    <property type="entry name" value="FLAGELLAR BIOSYNTHETIC PROTEIN FLHB"/>
    <property type="match status" value="1"/>
</dbReference>